<keyword evidence="1" id="KW-0175">Coiled coil</keyword>
<dbReference type="GO" id="GO:0003677">
    <property type="term" value="F:DNA binding"/>
    <property type="evidence" value="ECO:0007669"/>
    <property type="project" value="InterPro"/>
</dbReference>
<dbReference type="Proteomes" id="UP000199662">
    <property type="component" value="Unassembled WGS sequence"/>
</dbReference>
<reference evidence="3 4" key="1">
    <citation type="submission" date="2016-10" db="EMBL/GenBank/DDBJ databases">
        <authorList>
            <person name="de Groot N.N."/>
        </authorList>
    </citation>
    <scope>NUCLEOTIDE SEQUENCE [LARGE SCALE GENOMIC DNA]</scope>
    <source>
        <strain evidence="3 4">DSM 2179</strain>
    </source>
</reference>
<evidence type="ECO:0000256" key="1">
    <source>
        <dbReference type="SAM" id="Coils"/>
    </source>
</evidence>
<name>A0A1H6V6Z2_9FIRM</name>
<dbReference type="InterPro" id="IPR006120">
    <property type="entry name" value="Resolvase_HTH_dom"/>
</dbReference>
<gene>
    <name evidence="3" type="ORF">SAMN05660742_10281</name>
</gene>
<dbReference type="AlphaFoldDB" id="A0A1H6V6Z2"/>
<evidence type="ECO:0000313" key="3">
    <source>
        <dbReference type="EMBL" id="SEI96052.1"/>
    </source>
</evidence>
<dbReference type="Gene3D" id="1.10.10.60">
    <property type="entry name" value="Homeodomain-like"/>
    <property type="match status" value="1"/>
</dbReference>
<evidence type="ECO:0000259" key="2">
    <source>
        <dbReference type="Pfam" id="PF02796"/>
    </source>
</evidence>
<dbReference type="EMBL" id="FNZK01000002">
    <property type="protein sequence ID" value="SEI96052.1"/>
    <property type="molecule type" value="Genomic_DNA"/>
</dbReference>
<feature type="coiled-coil region" evidence="1">
    <location>
        <begin position="50"/>
        <end position="84"/>
    </location>
</feature>
<dbReference type="Pfam" id="PF02796">
    <property type="entry name" value="HTH_7"/>
    <property type="match status" value="1"/>
</dbReference>
<accession>A0A1H6V6Z2</accession>
<organism evidence="3 4">
    <name type="scientific">Propionispira arboris</name>
    <dbReference type="NCBI Taxonomy" id="84035"/>
    <lineage>
        <taxon>Bacteria</taxon>
        <taxon>Bacillati</taxon>
        <taxon>Bacillota</taxon>
        <taxon>Negativicutes</taxon>
        <taxon>Selenomonadales</taxon>
        <taxon>Selenomonadaceae</taxon>
        <taxon>Propionispira</taxon>
    </lineage>
</organism>
<protein>
    <submittedName>
        <fullName evidence="3">Helix-turn-helix domain of resolvase</fullName>
    </submittedName>
</protein>
<sequence length="234" mass="27447">MQSLKKVIRLLIINKLLEFVLMILLKDYCKVFLMNYLHTRITIEADFVENVNLEEKSLQLQNRLLTLESKMEKAKELLQAGLNKHQIYKQLSIGFYVFNKLIGMAEDEQEAYFKNSGQAKHEEKTTRKLILIDEVRKAHNSGHSMRQIAKKFEISRQNVSRYLRDDVIVIHGSYGTKRKSILDSYLNGIDVLINQGYTCNRIEKIIRQKGCTGSSTLLRHYRSKLKKFYMKNII</sequence>
<dbReference type="GO" id="GO:0000150">
    <property type="term" value="F:DNA strand exchange activity"/>
    <property type="evidence" value="ECO:0007669"/>
    <property type="project" value="InterPro"/>
</dbReference>
<keyword evidence="4" id="KW-1185">Reference proteome</keyword>
<feature type="domain" description="Resolvase HTH" evidence="2">
    <location>
        <begin position="132"/>
        <end position="165"/>
    </location>
</feature>
<evidence type="ECO:0000313" key="4">
    <source>
        <dbReference type="Proteomes" id="UP000199662"/>
    </source>
</evidence>
<proteinExistence type="predicted"/>